<dbReference type="OrthoDB" id="1394818at2759"/>
<dbReference type="EMBL" id="CAJPIZ010004272">
    <property type="protein sequence ID" value="CAG2107351.1"/>
    <property type="molecule type" value="Genomic_DNA"/>
</dbReference>
<sequence>MQITKCHVWDIETGNETNMNRQTHGELIQLCHPKTSRTARSPIGPNSRSPVSPSLWSIRNLSPQLWAMTHLTSLYLNDNSLSRIPQDIARLTSLMHLDLSCNKLRSLPAELGDLIMLRELLLNNNYLRCLPYELGKLFQIQTLGLKGNPLTQELLVIYNEPNGTQRLLSYLLDNLVVGKATVETGTVFSYTGQTGSQRISASFCLVT</sequence>
<dbReference type="Gene3D" id="3.80.10.10">
    <property type="entry name" value="Ribonuclease Inhibitor"/>
    <property type="match status" value="1"/>
</dbReference>
<name>A0A7R9PZR2_9ACAR</name>
<dbReference type="Proteomes" id="UP000759131">
    <property type="component" value="Unassembled WGS sequence"/>
</dbReference>
<proteinExistence type="predicted"/>
<protein>
    <recommendedName>
        <fullName evidence="5">CCR4-NOT transcription complex subunit 6-like</fullName>
    </recommendedName>
</protein>
<dbReference type="InterPro" id="IPR032675">
    <property type="entry name" value="LRR_dom_sf"/>
</dbReference>
<dbReference type="AlphaFoldDB" id="A0A7R9PZR2"/>
<dbReference type="Pfam" id="PF13855">
    <property type="entry name" value="LRR_8"/>
    <property type="match status" value="1"/>
</dbReference>
<gene>
    <name evidence="3" type="ORF">OSB1V03_LOCUS7353</name>
</gene>
<evidence type="ECO:0000256" key="1">
    <source>
        <dbReference type="ARBA" id="ARBA00022614"/>
    </source>
</evidence>
<dbReference type="PANTHER" id="PTHR48051:SF1">
    <property type="entry name" value="RAS SUPPRESSOR PROTEIN 1"/>
    <property type="match status" value="1"/>
</dbReference>
<dbReference type="InterPro" id="IPR050216">
    <property type="entry name" value="LRR_domain-containing"/>
</dbReference>
<dbReference type="SUPFAM" id="SSF52058">
    <property type="entry name" value="L domain-like"/>
    <property type="match status" value="1"/>
</dbReference>
<reference evidence="3" key="1">
    <citation type="submission" date="2020-11" db="EMBL/GenBank/DDBJ databases">
        <authorList>
            <person name="Tran Van P."/>
        </authorList>
    </citation>
    <scope>NUCLEOTIDE SEQUENCE</scope>
</reference>
<dbReference type="PANTHER" id="PTHR48051">
    <property type="match status" value="1"/>
</dbReference>
<evidence type="ECO:0000313" key="3">
    <source>
        <dbReference type="EMBL" id="CAD7626921.1"/>
    </source>
</evidence>
<keyword evidence="4" id="KW-1185">Reference proteome</keyword>
<dbReference type="InterPro" id="IPR001611">
    <property type="entry name" value="Leu-rich_rpt"/>
</dbReference>
<dbReference type="EMBL" id="OC858847">
    <property type="protein sequence ID" value="CAD7626921.1"/>
    <property type="molecule type" value="Genomic_DNA"/>
</dbReference>
<keyword evidence="2" id="KW-0677">Repeat</keyword>
<evidence type="ECO:0000313" key="4">
    <source>
        <dbReference type="Proteomes" id="UP000759131"/>
    </source>
</evidence>
<dbReference type="PROSITE" id="PS51450">
    <property type="entry name" value="LRR"/>
    <property type="match status" value="2"/>
</dbReference>
<keyword evidence="1" id="KW-0433">Leucine-rich repeat</keyword>
<organism evidence="3">
    <name type="scientific">Medioppia subpectinata</name>
    <dbReference type="NCBI Taxonomy" id="1979941"/>
    <lineage>
        <taxon>Eukaryota</taxon>
        <taxon>Metazoa</taxon>
        <taxon>Ecdysozoa</taxon>
        <taxon>Arthropoda</taxon>
        <taxon>Chelicerata</taxon>
        <taxon>Arachnida</taxon>
        <taxon>Acari</taxon>
        <taxon>Acariformes</taxon>
        <taxon>Sarcoptiformes</taxon>
        <taxon>Oribatida</taxon>
        <taxon>Brachypylina</taxon>
        <taxon>Oppioidea</taxon>
        <taxon>Oppiidae</taxon>
        <taxon>Medioppia</taxon>
    </lineage>
</organism>
<evidence type="ECO:0008006" key="5">
    <source>
        <dbReference type="Google" id="ProtNLM"/>
    </source>
</evidence>
<dbReference type="SMART" id="SM00369">
    <property type="entry name" value="LRR_TYP"/>
    <property type="match status" value="3"/>
</dbReference>
<evidence type="ECO:0000256" key="2">
    <source>
        <dbReference type="ARBA" id="ARBA00022737"/>
    </source>
</evidence>
<accession>A0A7R9PZR2</accession>
<dbReference type="GO" id="GO:0005737">
    <property type="term" value="C:cytoplasm"/>
    <property type="evidence" value="ECO:0007669"/>
    <property type="project" value="TreeGrafter"/>
</dbReference>
<dbReference type="InterPro" id="IPR003591">
    <property type="entry name" value="Leu-rich_rpt_typical-subtyp"/>
</dbReference>